<comment type="function">
    <text evidence="10">Decomposes hydrogen peroxide into water and oxygen; serves to protect cells from the toxic effects of hydrogen peroxide.</text>
</comment>
<evidence type="ECO:0000256" key="5">
    <source>
        <dbReference type="ARBA" id="ARBA00022617"/>
    </source>
</evidence>
<dbReference type="AlphaFoldDB" id="A0A3D8LBW6"/>
<keyword evidence="4 10" id="KW-0575">Peroxidase</keyword>
<protein>
    <recommendedName>
        <fullName evidence="3 10">Catalase</fullName>
        <ecNumber evidence="3 10">1.11.1.6</ecNumber>
    </recommendedName>
</protein>
<dbReference type="PRINTS" id="PR00067">
    <property type="entry name" value="CATALASE"/>
</dbReference>
<dbReference type="Pfam" id="PF18011">
    <property type="entry name" value="Catalase_C"/>
    <property type="match status" value="1"/>
</dbReference>
<dbReference type="GO" id="GO:0046872">
    <property type="term" value="F:metal ion binding"/>
    <property type="evidence" value="ECO:0007669"/>
    <property type="project" value="UniProtKB-KW"/>
</dbReference>
<dbReference type="InterPro" id="IPR018028">
    <property type="entry name" value="Catalase"/>
</dbReference>
<evidence type="ECO:0000313" key="18">
    <source>
        <dbReference type="EMBL" id="RDV14890.1"/>
    </source>
</evidence>
<dbReference type="SMART" id="SM01060">
    <property type="entry name" value="Catalase"/>
    <property type="match status" value="1"/>
</dbReference>
<feature type="active site" evidence="11">
    <location>
        <position position="151"/>
    </location>
</feature>
<dbReference type="PANTHER" id="PTHR42821">
    <property type="entry name" value="CATALASE"/>
    <property type="match status" value="1"/>
</dbReference>
<comment type="catalytic activity">
    <reaction evidence="10 15">
        <text>2 H2O2 = O2 + 2 H2O</text>
        <dbReference type="Rhea" id="RHEA:20309"/>
        <dbReference type="ChEBI" id="CHEBI:15377"/>
        <dbReference type="ChEBI" id="CHEBI:15379"/>
        <dbReference type="ChEBI" id="CHEBI:16240"/>
        <dbReference type="EC" id="1.11.1.6"/>
    </reaction>
</comment>
<dbReference type="EC" id="1.11.1.6" evidence="3 10"/>
<dbReference type="CDD" id="cd03132">
    <property type="entry name" value="GATase1_catalase"/>
    <property type="match status" value="1"/>
</dbReference>
<keyword evidence="7 10" id="KW-0560">Oxidoreductase</keyword>
<feature type="binding site" evidence="13">
    <location>
        <position position="115"/>
    </location>
    <ligand>
        <name>heme</name>
        <dbReference type="ChEBI" id="CHEBI:30413"/>
    </ligand>
</feature>
<evidence type="ECO:0000256" key="11">
    <source>
        <dbReference type="PIRSR" id="PIRSR038927-1"/>
    </source>
</evidence>
<dbReference type="GO" id="GO:0004096">
    <property type="term" value="F:catalase activity"/>
    <property type="evidence" value="ECO:0007669"/>
    <property type="project" value="UniProtKB-UniRule"/>
</dbReference>
<evidence type="ECO:0000256" key="16">
    <source>
        <dbReference type="SAM" id="MobiDB-lite"/>
    </source>
</evidence>
<dbReference type="GO" id="GO:0005829">
    <property type="term" value="C:cytosol"/>
    <property type="evidence" value="ECO:0007669"/>
    <property type="project" value="TreeGrafter"/>
</dbReference>
<dbReference type="InterPro" id="IPR041399">
    <property type="entry name" value="Catalase_large_C"/>
</dbReference>
<evidence type="ECO:0000256" key="6">
    <source>
        <dbReference type="ARBA" id="ARBA00022723"/>
    </source>
</evidence>
<dbReference type="InterPro" id="IPR029062">
    <property type="entry name" value="Class_I_gatase-like"/>
</dbReference>
<keyword evidence="8 10" id="KW-0408">Iron</keyword>
<dbReference type="InterPro" id="IPR024708">
    <property type="entry name" value="Catalase_AS"/>
</dbReference>
<evidence type="ECO:0000256" key="2">
    <source>
        <dbReference type="ARBA" id="ARBA00010660"/>
    </source>
</evidence>
<name>A0A3D8LBW6_9BACT</name>
<comment type="caution">
    <text evidence="18">The sequence shown here is derived from an EMBL/GenBank/DDBJ whole genome shotgun (WGS) entry which is preliminary data.</text>
</comment>
<dbReference type="InterPro" id="IPR010582">
    <property type="entry name" value="Catalase_immune_responsive"/>
</dbReference>
<organism evidence="18 19">
    <name type="scientific">Pontibacter diazotrophicus</name>
    <dbReference type="NCBI Taxonomy" id="1400979"/>
    <lineage>
        <taxon>Bacteria</taxon>
        <taxon>Pseudomonadati</taxon>
        <taxon>Bacteroidota</taxon>
        <taxon>Cytophagia</taxon>
        <taxon>Cytophagales</taxon>
        <taxon>Hymenobacteraceae</taxon>
        <taxon>Pontibacter</taxon>
    </lineage>
</organism>
<comment type="similarity">
    <text evidence="2">Belongs to the catalase family. HPII subfamily.</text>
</comment>
<evidence type="ECO:0000256" key="8">
    <source>
        <dbReference type="ARBA" id="ARBA00023004"/>
    </source>
</evidence>
<dbReference type="InterPro" id="IPR024712">
    <property type="entry name" value="Catalase_clade2"/>
</dbReference>
<dbReference type="EMBL" id="QRGR01000012">
    <property type="protein sequence ID" value="RDV14890.1"/>
    <property type="molecule type" value="Genomic_DNA"/>
</dbReference>
<dbReference type="Pfam" id="PF00199">
    <property type="entry name" value="Catalase"/>
    <property type="match status" value="1"/>
</dbReference>
<feature type="binding site" evidence="13">
    <location>
        <position position="372"/>
    </location>
    <ligand>
        <name>heme</name>
        <dbReference type="ChEBI" id="CHEBI:30413"/>
    </ligand>
</feature>
<feature type="binding site" evidence="13">
    <location>
        <position position="361"/>
    </location>
    <ligand>
        <name>heme</name>
        <dbReference type="ChEBI" id="CHEBI:30413"/>
    </ligand>
</feature>
<evidence type="ECO:0000256" key="15">
    <source>
        <dbReference type="RuleBase" id="RU000498"/>
    </source>
</evidence>
<keyword evidence="6 10" id="KW-0479">Metal-binding</keyword>
<comment type="cofactor">
    <cofactor evidence="1 10 12">
        <name>heme</name>
        <dbReference type="ChEBI" id="CHEBI:30413"/>
    </cofactor>
</comment>
<dbReference type="PROSITE" id="PS00437">
    <property type="entry name" value="CATALASE_1"/>
    <property type="match status" value="1"/>
</dbReference>
<evidence type="ECO:0000259" key="17">
    <source>
        <dbReference type="SMART" id="SM01060"/>
    </source>
</evidence>
<evidence type="ECO:0000313" key="19">
    <source>
        <dbReference type="Proteomes" id="UP000256708"/>
    </source>
</evidence>
<keyword evidence="9 10" id="KW-0376">Hydrogen peroxide</keyword>
<feature type="cross-link" description="3'-histidyl-3-tyrosine (His-Tyr)" evidence="14">
    <location>
        <begin position="342"/>
        <end position="365"/>
    </location>
</feature>
<dbReference type="OrthoDB" id="9760293at2"/>
<dbReference type="Gene3D" id="1.20.1370.20">
    <property type="match status" value="1"/>
</dbReference>
<evidence type="ECO:0000256" key="4">
    <source>
        <dbReference type="ARBA" id="ARBA00022559"/>
    </source>
</evidence>
<dbReference type="PROSITE" id="PS00438">
    <property type="entry name" value="CATALASE_2"/>
    <property type="match status" value="1"/>
</dbReference>
<dbReference type="PIRSF" id="PIRSF038927">
    <property type="entry name" value="Catalase_clade2"/>
    <property type="match status" value="1"/>
</dbReference>
<dbReference type="GO" id="GO:0020037">
    <property type="term" value="F:heme binding"/>
    <property type="evidence" value="ECO:0007669"/>
    <property type="project" value="UniProtKB-UniRule"/>
</dbReference>
<dbReference type="InterPro" id="IPR043156">
    <property type="entry name" value="Catalase_clade2_helical"/>
</dbReference>
<feature type="domain" description="Catalase core" evidence="17">
    <location>
        <begin position="30"/>
        <end position="419"/>
    </location>
</feature>
<keyword evidence="19" id="KW-1185">Reference proteome</keyword>
<dbReference type="InterPro" id="IPR002226">
    <property type="entry name" value="Catalase_haem_BS"/>
</dbReference>
<evidence type="ECO:0000256" key="7">
    <source>
        <dbReference type="ARBA" id="ARBA00023002"/>
    </source>
</evidence>
<feature type="binding site" evidence="13">
    <location>
        <position position="74"/>
    </location>
    <ligand>
        <name>heme</name>
        <dbReference type="ChEBI" id="CHEBI:30413"/>
    </ligand>
</feature>
<feature type="compositionally biased region" description="Basic and acidic residues" evidence="16">
    <location>
        <begin position="11"/>
        <end position="24"/>
    </location>
</feature>
<dbReference type="GO" id="GO:0042744">
    <property type="term" value="P:hydrogen peroxide catabolic process"/>
    <property type="evidence" value="ECO:0007669"/>
    <property type="project" value="UniProtKB-UniRule"/>
</dbReference>
<dbReference type="Pfam" id="PF06628">
    <property type="entry name" value="Catalase-rel"/>
    <property type="match status" value="1"/>
</dbReference>
<dbReference type="SUPFAM" id="SSF56634">
    <property type="entry name" value="Heme-dependent catalase-like"/>
    <property type="match status" value="1"/>
</dbReference>
<evidence type="ECO:0000256" key="10">
    <source>
        <dbReference type="PIRNR" id="PIRNR038927"/>
    </source>
</evidence>
<feature type="compositionally biased region" description="Polar residues" evidence="16">
    <location>
        <begin position="1"/>
        <end position="10"/>
    </location>
</feature>
<dbReference type="InterPro" id="IPR011614">
    <property type="entry name" value="Catalase_core"/>
</dbReference>
<reference evidence="19" key="1">
    <citation type="submission" date="2018-08" db="EMBL/GenBank/DDBJ databases">
        <authorList>
            <person name="Liu Z.-W."/>
            <person name="Du Z.-J."/>
        </authorList>
    </citation>
    <scope>NUCLEOTIDE SEQUENCE [LARGE SCALE GENOMIC DNA]</scope>
    <source>
        <strain evidence="19">H4X</strain>
    </source>
</reference>
<dbReference type="PROSITE" id="PS51402">
    <property type="entry name" value="CATALASE_3"/>
    <property type="match status" value="1"/>
</dbReference>
<feature type="binding site" description="axial binding residue" evidence="12">
    <location>
        <position position="365"/>
    </location>
    <ligand>
        <name>heme</name>
        <dbReference type="ChEBI" id="CHEBI:30413"/>
    </ligand>
    <ligandPart>
        <name>Fe</name>
        <dbReference type="ChEBI" id="CHEBI:18248"/>
    </ligandPart>
</feature>
<evidence type="ECO:0000256" key="3">
    <source>
        <dbReference type="ARBA" id="ARBA00012314"/>
    </source>
</evidence>
<evidence type="ECO:0000256" key="1">
    <source>
        <dbReference type="ARBA" id="ARBA00001971"/>
    </source>
</evidence>
<dbReference type="FunFam" id="2.40.180.10:FF:000003">
    <property type="entry name" value="Catalase"/>
    <property type="match status" value="1"/>
</dbReference>
<dbReference type="InterPro" id="IPR020835">
    <property type="entry name" value="Catalase_sf"/>
</dbReference>
<accession>A0A3D8LBW6</accession>
<proteinExistence type="inferred from homology"/>
<feature type="region of interest" description="Disordered" evidence="16">
    <location>
        <begin position="1"/>
        <end position="30"/>
    </location>
</feature>
<keyword evidence="5 10" id="KW-0349">Heme</keyword>
<evidence type="ECO:0000256" key="13">
    <source>
        <dbReference type="PIRSR" id="PIRSR038927-3"/>
    </source>
</evidence>
<dbReference type="Gene3D" id="2.40.180.10">
    <property type="entry name" value="Catalase core domain"/>
    <property type="match status" value="1"/>
</dbReference>
<dbReference type="GO" id="GO:0006979">
    <property type="term" value="P:response to oxidative stress"/>
    <property type="evidence" value="ECO:0007669"/>
    <property type="project" value="InterPro"/>
</dbReference>
<dbReference type="PANTHER" id="PTHR42821:SF1">
    <property type="entry name" value="CATALASE-B"/>
    <property type="match status" value="1"/>
</dbReference>
<sequence length="726" mass="82080">MKANKPNVNQHSKDKQLDDFREDPQDQYMTTDQGVRVNHTDDHLKAGPRGPLLMEDFHFREKMTHFDHESIPERVVHARGSGAHGYFQPYDDSMKEFTKAKFLTDPNTRTPLFVRFSTVVGSRGSADTVRDVRGFATKFYTEEGNYDLVGNNIPVFFIQDANKFADLVHAIKPDPDNEMPQASAAHDTFWDFASLMPEINHMIMWVLSDRAIPRSFRMMDGFGVHTFRFINEAGKATFVKFHWKPTLGVHSLVWDEAQKLAGKDADWLRRDLWEAIDMGHYPEFELNVQLVPEEDEFKFDFDLLDATKIIPEELVPLRPIGKMVLNRNPDNFFAETEQVAFHPGNLVPGIDVTNDPLLQGRLFSYIDTQLNRFNSANFGEVPINRPVTTVHNHQGAGFMRQTINKGKANYWPNSIGGGCPMMAPGNQGGYVHYAEKVEGHKIRARSESFNNHYSQATMFWNSMTEPEKKHIVKAAHFELGKVESKEIRQRMVGHFSKVSMDFAQRVAEGIGVEVPKNFDQESTGNYEADDASKKMKSGKSVKETKFVSIEKDKVRTAKSRKVAILLEDGYDYCEVMQVKQALKDAGASAKIVSKFHGMRKASTGEEIETDKSHITTGSIMYDAIYIPDGEKSIEALMKEGDALHFINEAFKHGKAIATSGKGIELFKKADVLGVDFADKTSGKVKSDKGVVTAGNDAEAKEFATMFIDAIKEHRHWDREEKMMVPA</sequence>
<dbReference type="Gene3D" id="3.40.50.880">
    <property type="match status" value="1"/>
</dbReference>
<evidence type="ECO:0000256" key="9">
    <source>
        <dbReference type="ARBA" id="ARBA00023324"/>
    </source>
</evidence>
<gene>
    <name evidence="18" type="ORF">DXT99_12840</name>
</gene>
<dbReference type="SUPFAM" id="SSF52317">
    <property type="entry name" value="Class I glutamine amidotransferase-like"/>
    <property type="match status" value="1"/>
</dbReference>
<dbReference type="Proteomes" id="UP000256708">
    <property type="component" value="Unassembled WGS sequence"/>
</dbReference>
<evidence type="ECO:0000256" key="14">
    <source>
        <dbReference type="PIRSR" id="PIRSR038927-4"/>
    </source>
</evidence>
<feature type="active site" evidence="11">
    <location>
        <position position="77"/>
    </location>
</feature>
<evidence type="ECO:0000256" key="12">
    <source>
        <dbReference type="PIRSR" id="PIRSR038927-2"/>
    </source>
</evidence>
<feature type="binding site" evidence="13">
    <location>
        <position position="164"/>
    </location>
    <ligand>
        <name>heme</name>
        <dbReference type="ChEBI" id="CHEBI:30413"/>
    </ligand>
</feature>